<evidence type="ECO:0000313" key="2">
    <source>
        <dbReference type="EMBL" id="VDM34434.1"/>
    </source>
</evidence>
<dbReference type="WBParaSite" id="TTAC_0000959301-mRNA-1">
    <property type="protein sequence ID" value="TTAC_0000959301-mRNA-1"/>
    <property type="gene ID" value="TTAC_0000959301"/>
</dbReference>
<protein>
    <submittedName>
        <fullName evidence="2 4">Uncharacterized protein</fullName>
    </submittedName>
</protein>
<sequence>MRNREEWEEGREERKEEEEEETEEDILDDEDKSAHLLEGGGRPPNPSFSADKCIKAAVAMSAFKVSVFPAQRTEVTESADERLAVLAFSTEKTLLPSLSGQSCCVSSLTHFQPPLTSSSSSSFSRWCYC</sequence>
<evidence type="ECO:0000256" key="1">
    <source>
        <dbReference type="SAM" id="MobiDB-lite"/>
    </source>
</evidence>
<evidence type="ECO:0000313" key="3">
    <source>
        <dbReference type="Proteomes" id="UP000274429"/>
    </source>
</evidence>
<organism evidence="4">
    <name type="scientific">Hydatigena taeniaeformis</name>
    <name type="common">Feline tapeworm</name>
    <name type="synonym">Taenia taeniaeformis</name>
    <dbReference type="NCBI Taxonomy" id="6205"/>
    <lineage>
        <taxon>Eukaryota</taxon>
        <taxon>Metazoa</taxon>
        <taxon>Spiralia</taxon>
        <taxon>Lophotrochozoa</taxon>
        <taxon>Platyhelminthes</taxon>
        <taxon>Cestoda</taxon>
        <taxon>Eucestoda</taxon>
        <taxon>Cyclophyllidea</taxon>
        <taxon>Taeniidae</taxon>
        <taxon>Hydatigera</taxon>
    </lineage>
</organism>
<dbReference type="AlphaFoldDB" id="A0A0R3X7R8"/>
<dbReference type="EMBL" id="UYWX01020898">
    <property type="protein sequence ID" value="VDM34434.1"/>
    <property type="molecule type" value="Genomic_DNA"/>
</dbReference>
<dbReference type="Proteomes" id="UP000274429">
    <property type="component" value="Unassembled WGS sequence"/>
</dbReference>
<feature type="compositionally biased region" description="Acidic residues" evidence="1">
    <location>
        <begin position="1"/>
        <end position="31"/>
    </location>
</feature>
<name>A0A0R3X7R8_HYDTA</name>
<feature type="region of interest" description="Disordered" evidence="1">
    <location>
        <begin position="1"/>
        <end position="49"/>
    </location>
</feature>
<proteinExistence type="predicted"/>
<reference evidence="2 3" key="2">
    <citation type="submission" date="2018-11" db="EMBL/GenBank/DDBJ databases">
        <authorList>
            <consortium name="Pathogen Informatics"/>
        </authorList>
    </citation>
    <scope>NUCLEOTIDE SEQUENCE [LARGE SCALE GENOMIC DNA]</scope>
</reference>
<reference evidence="4" key="1">
    <citation type="submission" date="2017-02" db="UniProtKB">
        <authorList>
            <consortium name="WormBaseParasite"/>
        </authorList>
    </citation>
    <scope>IDENTIFICATION</scope>
</reference>
<keyword evidence="3" id="KW-1185">Reference proteome</keyword>
<evidence type="ECO:0000313" key="4">
    <source>
        <dbReference type="WBParaSite" id="TTAC_0000959301-mRNA-1"/>
    </source>
</evidence>
<gene>
    <name evidence="2" type="ORF">TTAC_LOCUS9578</name>
</gene>
<accession>A0A0R3X7R8</accession>